<evidence type="ECO:0000256" key="1">
    <source>
        <dbReference type="ARBA" id="ARBA00012343"/>
    </source>
</evidence>
<keyword evidence="5 10" id="KW-1015">Disulfide bond</keyword>
<dbReference type="InterPro" id="IPR000720">
    <property type="entry name" value="PHM/PAL"/>
</dbReference>
<dbReference type="EC" id="4.3.2.5" evidence="1"/>
<sequence length="372" mass="41906">MMASLSINCLLITKFFLIVIFNGIIANTDLREQFYNQLRTLIETSPFPQEGKDVILRPVEEIGWGQNLTGLGQVSGVSVNPNGNPVIFHRGSRIWDLESFNSTNIYQHLDEGAIDVDTVLTLDRNTGEVISSWGKDMFYMPHGITVDHHFNTWVTDVAMHQVFKFPRGWLTPSLILGELFTPGHDETRFCKPTSVAVASSGHIFVADGYCNNRILKYNHKGVLERIFPQHEEFLSLLVPHSLTLIEKHDLICVADRENMRVACWPAEIGYKTTGYESFSPFTIHQPDLGRVFGIAALGDLVYAINGPTSSHIPIQGFTINPFAETIVDHWRLSSQEFKKPHAISVSPHGDALYITEIGPNKVWKFSFKPKQL</sequence>
<evidence type="ECO:0000256" key="3">
    <source>
        <dbReference type="ARBA" id="ARBA00022729"/>
    </source>
</evidence>
<dbReference type="PRINTS" id="PR00790">
    <property type="entry name" value="PAMONOXGNASE"/>
</dbReference>
<dbReference type="EMBL" id="JAPXFL010000013">
    <property type="protein sequence ID" value="KAK9498229.1"/>
    <property type="molecule type" value="Genomic_DNA"/>
</dbReference>
<dbReference type="InterPro" id="IPR001258">
    <property type="entry name" value="NHL_repeat"/>
</dbReference>
<evidence type="ECO:0000313" key="13">
    <source>
        <dbReference type="Proteomes" id="UP001461498"/>
    </source>
</evidence>
<comment type="cofactor">
    <cofactor evidence="9">
        <name>Zn(2+)</name>
        <dbReference type="ChEBI" id="CHEBI:29105"/>
    </cofactor>
    <text evidence="9">Binds one Zn(2+) ion per subunit.</text>
</comment>
<evidence type="ECO:0000256" key="6">
    <source>
        <dbReference type="ARBA" id="ARBA00023180"/>
    </source>
</evidence>
<dbReference type="PROSITE" id="PS51125">
    <property type="entry name" value="NHL"/>
    <property type="match status" value="1"/>
</dbReference>
<feature type="binding site" evidence="9">
    <location>
        <position position="240"/>
    </location>
    <ligand>
        <name>Zn(2+)</name>
        <dbReference type="ChEBI" id="CHEBI:29105"/>
        <note>catalytic</note>
    </ligand>
</feature>
<keyword evidence="13" id="KW-1185">Reference proteome</keyword>
<dbReference type="InterPro" id="IPR011042">
    <property type="entry name" value="6-blade_b-propeller_TolB-like"/>
</dbReference>
<organism evidence="12 13">
    <name type="scientific">Rhynocoris fuscipes</name>
    <dbReference type="NCBI Taxonomy" id="488301"/>
    <lineage>
        <taxon>Eukaryota</taxon>
        <taxon>Metazoa</taxon>
        <taxon>Ecdysozoa</taxon>
        <taxon>Arthropoda</taxon>
        <taxon>Hexapoda</taxon>
        <taxon>Insecta</taxon>
        <taxon>Pterygota</taxon>
        <taxon>Neoptera</taxon>
        <taxon>Paraneoptera</taxon>
        <taxon>Hemiptera</taxon>
        <taxon>Heteroptera</taxon>
        <taxon>Panheteroptera</taxon>
        <taxon>Cimicomorpha</taxon>
        <taxon>Reduviidae</taxon>
        <taxon>Harpactorinae</taxon>
        <taxon>Harpactorini</taxon>
        <taxon>Rhynocoris</taxon>
    </lineage>
</organism>
<feature type="disulfide bond" evidence="10">
    <location>
        <begin position="252"/>
        <end position="263"/>
    </location>
</feature>
<dbReference type="GO" id="GO:0046872">
    <property type="term" value="F:metal ion binding"/>
    <property type="evidence" value="ECO:0007669"/>
    <property type="project" value="UniProtKB-KW"/>
</dbReference>
<evidence type="ECO:0000256" key="2">
    <source>
        <dbReference type="ARBA" id="ARBA00022723"/>
    </source>
</evidence>
<evidence type="ECO:0000256" key="7">
    <source>
        <dbReference type="ARBA" id="ARBA00023239"/>
    </source>
</evidence>
<proteinExistence type="predicted"/>
<accession>A0AAW1CIA6</accession>
<feature type="binding site" evidence="8">
    <location>
        <position position="90"/>
    </location>
    <ligand>
        <name>a protein</name>
        <dbReference type="ChEBI" id="CHEBI:16541"/>
    </ligand>
    <ligandPart>
        <name>C-terminal Xaa-(2S)-2-hydroxyglycine residue</name>
        <dbReference type="ChEBI" id="CHEBI:142768"/>
    </ligandPart>
</feature>
<keyword evidence="9" id="KW-0862">Zinc</keyword>
<dbReference type="GO" id="GO:0005576">
    <property type="term" value="C:extracellular region"/>
    <property type="evidence" value="ECO:0007669"/>
    <property type="project" value="TreeGrafter"/>
</dbReference>
<keyword evidence="9" id="KW-0106">Calcium</keyword>
<gene>
    <name evidence="12" type="ORF">O3M35_004089</name>
</gene>
<feature type="repeat" description="NHL" evidence="11">
    <location>
        <begin position="176"/>
        <end position="220"/>
    </location>
</feature>
<feature type="binding site" evidence="9">
    <location>
        <position position="77"/>
    </location>
    <ligand>
        <name>Ca(2+)</name>
        <dbReference type="ChEBI" id="CHEBI:29108"/>
        <note>structural</note>
    </ligand>
</feature>
<dbReference type="CDD" id="cd14958">
    <property type="entry name" value="NHL_PAL_like"/>
    <property type="match status" value="1"/>
</dbReference>
<protein>
    <recommendedName>
        <fullName evidence="1">peptidylamidoglycolate lyase</fullName>
        <ecNumber evidence="1">4.3.2.5</ecNumber>
    </recommendedName>
</protein>
<evidence type="ECO:0000313" key="12">
    <source>
        <dbReference type="EMBL" id="KAK9498229.1"/>
    </source>
</evidence>
<keyword evidence="6" id="KW-0325">Glycoprotein</keyword>
<keyword evidence="7" id="KW-0456">Lyase</keyword>
<feature type="binding site" evidence="8">
    <location>
        <position position="256"/>
    </location>
    <ligand>
        <name>a protein</name>
        <dbReference type="ChEBI" id="CHEBI:16541"/>
    </ligand>
    <ligandPart>
        <name>C-terminal Xaa-(2S)-2-hydroxyglycine residue</name>
        <dbReference type="ChEBI" id="CHEBI:142768"/>
    </ligandPart>
</feature>
<evidence type="ECO:0000256" key="10">
    <source>
        <dbReference type="PIRSR" id="PIRSR600720-3"/>
    </source>
</evidence>
<dbReference type="SUPFAM" id="SSF101898">
    <property type="entry name" value="NHL repeat"/>
    <property type="match status" value="1"/>
</dbReference>
<feature type="binding site" evidence="8">
    <location>
        <position position="209"/>
    </location>
    <ligand>
        <name>a protein</name>
        <dbReference type="ChEBI" id="CHEBI:16541"/>
    </ligand>
    <ligandPart>
        <name>C-terminal Xaa-(2S)-2-hydroxyglycine residue</name>
        <dbReference type="ChEBI" id="CHEBI:142768"/>
    </ligandPart>
</feature>
<dbReference type="Proteomes" id="UP001461498">
    <property type="component" value="Unassembled WGS sequence"/>
</dbReference>
<dbReference type="Pfam" id="PF01436">
    <property type="entry name" value="NHL"/>
    <property type="match status" value="1"/>
</dbReference>
<dbReference type="PANTHER" id="PTHR10680:SF37">
    <property type="entry name" value="PEPTIDYL-ALPHA-HYDROXYGLYCINE ALPHA-AMIDATING LYASE 2"/>
    <property type="match status" value="1"/>
</dbReference>
<dbReference type="GO" id="GO:0004598">
    <property type="term" value="F:peptidylamidoglycolate lyase activity"/>
    <property type="evidence" value="ECO:0007669"/>
    <property type="project" value="UniProtKB-EC"/>
</dbReference>
<dbReference type="AlphaFoldDB" id="A0AAW1CIA6"/>
<keyword evidence="4" id="KW-0677">Repeat</keyword>
<dbReference type="GO" id="GO:0006518">
    <property type="term" value="P:peptide metabolic process"/>
    <property type="evidence" value="ECO:0007669"/>
    <property type="project" value="InterPro"/>
</dbReference>
<feature type="disulfide bond" evidence="10">
    <location>
        <begin position="190"/>
        <end position="210"/>
    </location>
</feature>
<dbReference type="Gene3D" id="2.120.10.30">
    <property type="entry name" value="TolB, C-terminal domain"/>
    <property type="match status" value="1"/>
</dbReference>
<reference evidence="12 13" key="1">
    <citation type="submission" date="2022-12" db="EMBL/GenBank/DDBJ databases">
        <title>Chromosome-level genome assembly of true bugs.</title>
        <authorList>
            <person name="Ma L."/>
            <person name="Li H."/>
        </authorList>
    </citation>
    <scope>NUCLEOTIDE SEQUENCE [LARGE SCALE GENOMIC DNA]</scope>
    <source>
        <strain evidence="12">Lab_2022b</strain>
    </source>
</reference>
<keyword evidence="2 9" id="KW-0479">Metal-binding</keyword>
<name>A0AAW1CIA6_9HEMI</name>
<comment type="caution">
    <text evidence="12">The sequence shown here is derived from an EMBL/GenBank/DDBJ whole genome shotgun (WGS) entry which is preliminary data.</text>
</comment>
<dbReference type="GO" id="GO:0016020">
    <property type="term" value="C:membrane"/>
    <property type="evidence" value="ECO:0007669"/>
    <property type="project" value="InterPro"/>
</dbReference>
<evidence type="ECO:0000256" key="5">
    <source>
        <dbReference type="ARBA" id="ARBA00023157"/>
    </source>
</evidence>
<evidence type="ECO:0000256" key="11">
    <source>
        <dbReference type="PROSITE-ProRule" id="PRU00504"/>
    </source>
</evidence>
<evidence type="ECO:0000256" key="4">
    <source>
        <dbReference type="ARBA" id="ARBA00022737"/>
    </source>
</evidence>
<evidence type="ECO:0000256" key="9">
    <source>
        <dbReference type="PIRSR" id="PIRSR600720-2"/>
    </source>
</evidence>
<dbReference type="PANTHER" id="PTHR10680">
    <property type="entry name" value="PEPTIDYL-GLYCINE ALPHA-AMIDATING MONOOXYGENASE"/>
    <property type="match status" value="1"/>
</dbReference>
<feature type="binding site" evidence="9">
    <location>
        <position position="341"/>
    </location>
    <ligand>
        <name>Zn(2+)</name>
        <dbReference type="ChEBI" id="CHEBI:29105"/>
        <note>catalytic</note>
    </ligand>
</feature>
<evidence type="ECO:0000256" key="8">
    <source>
        <dbReference type="PIRSR" id="PIRSR600720-1"/>
    </source>
</evidence>
<feature type="binding site" evidence="9">
    <location>
        <position position="142"/>
    </location>
    <ligand>
        <name>Zn(2+)</name>
        <dbReference type="ChEBI" id="CHEBI:29105"/>
        <note>catalytic</note>
    </ligand>
</feature>
<keyword evidence="3" id="KW-0732">Signal</keyword>